<proteinExistence type="predicted"/>
<evidence type="ECO:0000313" key="1">
    <source>
        <dbReference type="EMBL" id="KAL3402851.1"/>
    </source>
</evidence>
<protein>
    <submittedName>
        <fullName evidence="1">Uncharacterized protein</fullName>
    </submittedName>
</protein>
<name>A0ABD2XDW0_9HYME</name>
<comment type="caution">
    <text evidence="1">The sequence shown here is derived from an EMBL/GenBank/DDBJ whole genome shotgun (WGS) entry which is preliminary data.</text>
</comment>
<dbReference type="EMBL" id="JBJJXI010000032">
    <property type="protein sequence ID" value="KAL3402851.1"/>
    <property type="molecule type" value="Genomic_DNA"/>
</dbReference>
<accession>A0ABD2XDW0</accession>
<evidence type="ECO:0000313" key="2">
    <source>
        <dbReference type="Proteomes" id="UP001627154"/>
    </source>
</evidence>
<dbReference type="AlphaFoldDB" id="A0ABD2XDW0"/>
<sequence>MKSIIIFPDASRSEIAIFLVINKKIIIKNKGSSWKRDEVRIQRNKARTTSTHNTSPGRRLLHIKIVVILTAPRVCWSRVARAAYTRIRIIHSYFQVTSSTAADRI</sequence>
<reference evidence="1 2" key="1">
    <citation type="journal article" date="2024" name="bioRxiv">
        <title>A reference genome for Trichogramma kaykai: A tiny desert-dwelling parasitoid wasp with competing sex-ratio distorters.</title>
        <authorList>
            <person name="Culotta J."/>
            <person name="Lindsey A.R."/>
        </authorList>
    </citation>
    <scope>NUCLEOTIDE SEQUENCE [LARGE SCALE GENOMIC DNA]</scope>
    <source>
        <strain evidence="1 2">KSX58</strain>
    </source>
</reference>
<gene>
    <name evidence="1" type="ORF">TKK_004020</name>
</gene>
<keyword evidence="2" id="KW-1185">Reference proteome</keyword>
<dbReference type="Proteomes" id="UP001627154">
    <property type="component" value="Unassembled WGS sequence"/>
</dbReference>
<organism evidence="1 2">
    <name type="scientific">Trichogramma kaykai</name>
    <dbReference type="NCBI Taxonomy" id="54128"/>
    <lineage>
        <taxon>Eukaryota</taxon>
        <taxon>Metazoa</taxon>
        <taxon>Ecdysozoa</taxon>
        <taxon>Arthropoda</taxon>
        <taxon>Hexapoda</taxon>
        <taxon>Insecta</taxon>
        <taxon>Pterygota</taxon>
        <taxon>Neoptera</taxon>
        <taxon>Endopterygota</taxon>
        <taxon>Hymenoptera</taxon>
        <taxon>Apocrita</taxon>
        <taxon>Proctotrupomorpha</taxon>
        <taxon>Chalcidoidea</taxon>
        <taxon>Trichogrammatidae</taxon>
        <taxon>Trichogramma</taxon>
    </lineage>
</organism>